<name>A9HY24_BORPD</name>
<proteinExistence type="predicted"/>
<evidence type="ECO:0000313" key="3">
    <source>
        <dbReference type="Proteomes" id="UP000001225"/>
    </source>
</evidence>
<feature type="region of interest" description="Disordered" evidence="1">
    <location>
        <begin position="24"/>
        <end position="62"/>
    </location>
</feature>
<dbReference type="eggNOG" id="COG0037">
    <property type="taxonomic scope" value="Bacteria"/>
</dbReference>
<evidence type="ECO:0000313" key="2">
    <source>
        <dbReference type="EMBL" id="CAP40660.1"/>
    </source>
</evidence>
<dbReference type="AlphaFoldDB" id="A9HY24"/>
<dbReference type="Proteomes" id="UP000001225">
    <property type="component" value="Chromosome"/>
</dbReference>
<reference evidence="2 3" key="1">
    <citation type="journal article" date="2008" name="BMC Genomics">
        <title>The missing link: Bordetella petrii is endowed with both the metabolic versatility of environmental bacteria and virulence traits of pathogenic Bordetellae.</title>
        <authorList>
            <person name="Gross R."/>
            <person name="Guzman C.A."/>
            <person name="Sebaihia M."/>
            <person name="Martins Dos Santos V.A."/>
            <person name="Pieper D.H."/>
            <person name="Koebnik R."/>
            <person name="Lechner M."/>
            <person name="Bartels D."/>
            <person name="Buhrmester J."/>
            <person name="Choudhuri J.V."/>
            <person name="Ebensen T."/>
            <person name="Gaigalat L."/>
            <person name="Herrmann S."/>
            <person name="Khachane A.N."/>
            <person name="Larisch C."/>
            <person name="Link S."/>
            <person name="Linke B."/>
            <person name="Meyer F."/>
            <person name="Mormann S."/>
            <person name="Nakunst D."/>
            <person name="Rueckert C."/>
            <person name="Schneiker-Bekel S."/>
            <person name="Schulze K."/>
            <person name="Vorhoelter F.J."/>
            <person name="Yevsa T."/>
            <person name="Engle J.T."/>
            <person name="Goldman W.E."/>
            <person name="Puehler A."/>
            <person name="Goebel U.B."/>
            <person name="Goesmann A."/>
            <person name="Bloecker H."/>
            <person name="Kaiser O."/>
            <person name="Martinez-Arias R."/>
        </authorList>
    </citation>
    <scope>NUCLEOTIDE SEQUENCE [LARGE SCALE GENOMIC DNA]</scope>
    <source>
        <strain evidence="3">ATCC BAA-461 / DSM 12804 / CCUG 43448 / CIP 107267 / Se-1111R</strain>
    </source>
</reference>
<dbReference type="STRING" id="94624.Bpet0328"/>
<dbReference type="EMBL" id="AM902716">
    <property type="protein sequence ID" value="CAP40660.1"/>
    <property type="molecule type" value="Genomic_DNA"/>
</dbReference>
<gene>
    <name evidence="2" type="ordered locus">Bpet0328</name>
</gene>
<protein>
    <submittedName>
        <fullName evidence="2">Uncharacterized protein</fullName>
    </submittedName>
</protein>
<evidence type="ECO:0000256" key="1">
    <source>
        <dbReference type="SAM" id="MobiDB-lite"/>
    </source>
</evidence>
<keyword evidence="3" id="KW-1185">Reference proteome</keyword>
<sequence length="75" mass="8018">MAPRPLRVEHPHLMDRGLFDFAGLKPTGRPDANGDTAFDPIDPEDPREDAGDACASSPADGDAAMAEQKVVFARL</sequence>
<dbReference type="KEGG" id="bpt:Bpet0328"/>
<organism evidence="2 3">
    <name type="scientific">Bordetella petrii (strain ATCC BAA-461 / DSM 12804 / CCUG 43448 / CIP 107267 / Se-1111R)</name>
    <dbReference type="NCBI Taxonomy" id="340100"/>
    <lineage>
        <taxon>Bacteria</taxon>
        <taxon>Pseudomonadati</taxon>
        <taxon>Pseudomonadota</taxon>
        <taxon>Betaproteobacteria</taxon>
        <taxon>Burkholderiales</taxon>
        <taxon>Alcaligenaceae</taxon>
        <taxon>Bordetella</taxon>
    </lineage>
</organism>
<accession>A9HY24</accession>